<sequence>MIQTVPLQRTRRIKKFDSGRGVAADLNGCLSTEHRTSSPETPPPWGNAKREVFRQTLLATIVFRGPGTTKNYGCAGNPSRFCVLTCCSLPLEAAARITQQIAAVGRRLGTMGSMISELTVASSSIRADKAGFRETVNNLVPCLTIMEDQVAALPDQEAELRSLQAKVIDLEDRSRRDNVRLFGILEHKEGSDIKTFLKNLLPQLTAYSTHHH</sequence>
<dbReference type="EMBL" id="JANPWB010000009">
    <property type="protein sequence ID" value="KAJ1152860.1"/>
    <property type="molecule type" value="Genomic_DNA"/>
</dbReference>
<evidence type="ECO:0000313" key="2">
    <source>
        <dbReference type="EMBL" id="KAJ1152860.1"/>
    </source>
</evidence>
<proteinExistence type="predicted"/>
<name>A0AAV7RMX3_PLEWA</name>
<keyword evidence="1" id="KW-0175">Coiled coil</keyword>
<keyword evidence="3" id="KW-1185">Reference proteome</keyword>
<dbReference type="Proteomes" id="UP001066276">
    <property type="component" value="Chromosome 5"/>
</dbReference>
<reference evidence="2" key="1">
    <citation type="journal article" date="2022" name="bioRxiv">
        <title>Sequencing and chromosome-scale assembly of the giantPleurodeles waltlgenome.</title>
        <authorList>
            <person name="Brown T."/>
            <person name="Elewa A."/>
            <person name="Iarovenko S."/>
            <person name="Subramanian E."/>
            <person name="Araus A.J."/>
            <person name="Petzold A."/>
            <person name="Susuki M."/>
            <person name="Suzuki K.-i.T."/>
            <person name="Hayashi T."/>
            <person name="Toyoda A."/>
            <person name="Oliveira C."/>
            <person name="Osipova E."/>
            <person name="Leigh N.D."/>
            <person name="Simon A."/>
            <person name="Yun M.H."/>
        </authorList>
    </citation>
    <scope>NUCLEOTIDE SEQUENCE</scope>
    <source>
        <strain evidence="2">20211129_DDA</strain>
        <tissue evidence="2">Liver</tissue>
    </source>
</reference>
<accession>A0AAV7RMX3</accession>
<evidence type="ECO:0000256" key="1">
    <source>
        <dbReference type="SAM" id="Coils"/>
    </source>
</evidence>
<comment type="caution">
    <text evidence="2">The sequence shown here is derived from an EMBL/GenBank/DDBJ whole genome shotgun (WGS) entry which is preliminary data.</text>
</comment>
<protein>
    <submittedName>
        <fullName evidence="2">Uncharacterized protein</fullName>
    </submittedName>
</protein>
<evidence type="ECO:0000313" key="3">
    <source>
        <dbReference type="Proteomes" id="UP001066276"/>
    </source>
</evidence>
<feature type="coiled-coil region" evidence="1">
    <location>
        <begin position="146"/>
        <end position="173"/>
    </location>
</feature>
<dbReference type="AlphaFoldDB" id="A0AAV7RMX3"/>
<gene>
    <name evidence="2" type="ORF">NDU88_005634</name>
</gene>
<organism evidence="2 3">
    <name type="scientific">Pleurodeles waltl</name>
    <name type="common">Iberian ribbed newt</name>
    <dbReference type="NCBI Taxonomy" id="8319"/>
    <lineage>
        <taxon>Eukaryota</taxon>
        <taxon>Metazoa</taxon>
        <taxon>Chordata</taxon>
        <taxon>Craniata</taxon>
        <taxon>Vertebrata</taxon>
        <taxon>Euteleostomi</taxon>
        <taxon>Amphibia</taxon>
        <taxon>Batrachia</taxon>
        <taxon>Caudata</taxon>
        <taxon>Salamandroidea</taxon>
        <taxon>Salamandridae</taxon>
        <taxon>Pleurodelinae</taxon>
        <taxon>Pleurodeles</taxon>
    </lineage>
</organism>